<dbReference type="InterPro" id="IPR036136">
    <property type="entry name" value="Nit/Sulf_reduc_fer-like_dom_sf"/>
</dbReference>
<dbReference type="InterPro" id="IPR045854">
    <property type="entry name" value="NO2/SO3_Rdtase_4Fe4S_sf"/>
</dbReference>
<keyword evidence="5" id="KW-0408">Iron</keyword>
<dbReference type="PANTHER" id="PTHR32439:SF9">
    <property type="entry name" value="BLR3264 PROTEIN"/>
    <property type="match status" value="1"/>
</dbReference>
<dbReference type="Gene3D" id="3.30.413.10">
    <property type="entry name" value="Sulfite Reductase Hemoprotein, domain 1"/>
    <property type="match status" value="2"/>
</dbReference>
<dbReference type="RefSeq" id="WP_027673517.1">
    <property type="nucleotide sequence ID" value="NZ_CP039691.1"/>
</dbReference>
<dbReference type="GO" id="GO:0051539">
    <property type="term" value="F:4 iron, 4 sulfur cluster binding"/>
    <property type="evidence" value="ECO:0007669"/>
    <property type="project" value="UniProtKB-KW"/>
</dbReference>
<dbReference type="EC" id="1.14.13.83" evidence="8"/>
<sequence>MTALPDIQPFSRRGVCPALSAPMQTGDGLLSRVAFTDDLSPNDLVRLCDLSRHHGNGLVDITARGSFQFRGLTAESAVALERDVLELGLPLRQGLAVETSPLAGVDGSEIADPRVIIRQISENTMALRLHERLAAKMSVIVDGGGLVLMGDLLADIRLKAVTLNSGIVWQLMLGGSEGKALLAGVLQTKNAADCVVELLSHLADLGPDARGRDLDIDTVRQVCGARLGVVGGFGLPPSVPLDISPSMGEIDSRQPLDPLKGFELDEKPTSFQSPPLRAGQRGVNHTHQRKLWPLKSNLSVAVIAPAFGQIPSGALSDLCKRASELNVKSVRPGPLHALYFLGTDEVCDSLLDYAENAGFIVSDNDPRTSIAVCSGSPACASAFAPVRELAEFAAKECVQVLDGSFTLHLSGCGKGCAHPSPALLAFSGTSDGLAFGYCAKVSAVPDGVLPFADQKAALSRLARLYEKEHKPGENARALLSRLGKARIVEALRQDER</sequence>
<evidence type="ECO:0000259" key="7">
    <source>
        <dbReference type="Pfam" id="PF03460"/>
    </source>
</evidence>
<dbReference type="SUPFAM" id="SSF56014">
    <property type="entry name" value="Nitrite and sulphite reductase 4Fe-4S domain-like"/>
    <property type="match status" value="2"/>
</dbReference>
<name>A0A4D7DHJ8_9HYPH</name>
<dbReference type="GO" id="GO:0046872">
    <property type="term" value="F:metal ion binding"/>
    <property type="evidence" value="ECO:0007669"/>
    <property type="project" value="UniProtKB-KW"/>
</dbReference>
<dbReference type="STRING" id="1367849.GCA_000518585_00631"/>
<evidence type="ECO:0000256" key="4">
    <source>
        <dbReference type="ARBA" id="ARBA00023002"/>
    </source>
</evidence>
<accession>A0A4D7DHJ8</accession>
<dbReference type="GO" id="GO:0043818">
    <property type="term" value="F:precorrin-3B synthase activity"/>
    <property type="evidence" value="ECO:0007669"/>
    <property type="project" value="UniProtKB-EC"/>
</dbReference>
<keyword evidence="3" id="KW-0479">Metal-binding</keyword>
<dbReference type="OrthoDB" id="7459360at2"/>
<evidence type="ECO:0000256" key="6">
    <source>
        <dbReference type="ARBA" id="ARBA00023014"/>
    </source>
</evidence>
<keyword evidence="4 8" id="KW-0560">Oxidoreductase</keyword>
<feature type="domain" description="Nitrite/Sulfite reductase ferredoxin-like" evidence="7">
    <location>
        <begin position="23"/>
        <end position="86"/>
    </location>
</feature>
<dbReference type="PANTHER" id="PTHR32439">
    <property type="entry name" value="FERREDOXIN--NITRITE REDUCTASE, CHLOROPLASTIC"/>
    <property type="match status" value="1"/>
</dbReference>
<keyword evidence="1" id="KW-0004">4Fe-4S</keyword>
<dbReference type="InterPro" id="IPR005117">
    <property type="entry name" value="NiRdtase/SiRdtase_haem-b_fer"/>
</dbReference>
<dbReference type="Pfam" id="PF03460">
    <property type="entry name" value="NIR_SIR_ferr"/>
    <property type="match status" value="1"/>
</dbReference>
<organism evidence="8 10">
    <name type="scientific">Agrobacterium larrymoorei</name>
    <dbReference type="NCBI Taxonomy" id="160699"/>
    <lineage>
        <taxon>Bacteria</taxon>
        <taxon>Pseudomonadati</taxon>
        <taxon>Pseudomonadota</taxon>
        <taxon>Alphaproteobacteria</taxon>
        <taxon>Hyphomicrobiales</taxon>
        <taxon>Rhizobiaceae</taxon>
        <taxon>Rhizobium/Agrobacterium group</taxon>
        <taxon>Agrobacterium</taxon>
    </lineage>
</organism>
<evidence type="ECO:0000256" key="3">
    <source>
        <dbReference type="ARBA" id="ARBA00022723"/>
    </source>
</evidence>
<evidence type="ECO:0000313" key="10">
    <source>
        <dbReference type="Proteomes" id="UP000298545"/>
    </source>
</evidence>
<protein>
    <submittedName>
        <fullName evidence="8">Precorrin-3B synthase</fullName>
        <ecNumber evidence="8">1.14.13.83</ecNumber>
    </submittedName>
</protein>
<dbReference type="EMBL" id="CP039691">
    <property type="protein sequence ID" value="QCI96683.1"/>
    <property type="molecule type" value="Genomic_DNA"/>
</dbReference>
<dbReference type="SUPFAM" id="SSF55124">
    <property type="entry name" value="Nitrite/Sulfite reductase N-terminal domain-like"/>
    <property type="match status" value="1"/>
</dbReference>
<evidence type="ECO:0000313" key="9">
    <source>
        <dbReference type="EMBL" id="QYA07895.1"/>
    </source>
</evidence>
<proteinExistence type="predicted"/>
<gene>
    <name evidence="8" type="primary">cobG</name>
    <name evidence="8" type="ORF">CFBP5473_01375</name>
    <name evidence="9" type="ORF">J5285_04010</name>
</gene>
<dbReference type="Proteomes" id="UP000826513">
    <property type="component" value="Chromosome 1"/>
</dbReference>
<dbReference type="Gene3D" id="3.90.480.10">
    <property type="entry name" value="Sulfite Reductase Hemoprotein,Domain 2"/>
    <property type="match status" value="1"/>
</dbReference>
<evidence type="ECO:0000256" key="5">
    <source>
        <dbReference type="ARBA" id="ARBA00023004"/>
    </source>
</evidence>
<evidence type="ECO:0000256" key="2">
    <source>
        <dbReference type="ARBA" id="ARBA00022617"/>
    </source>
</evidence>
<keyword evidence="6" id="KW-0411">Iron-sulfur</keyword>
<evidence type="ECO:0000313" key="11">
    <source>
        <dbReference type="Proteomes" id="UP000826513"/>
    </source>
</evidence>
<keyword evidence="11" id="KW-1185">Reference proteome</keyword>
<dbReference type="EMBL" id="CP072167">
    <property type="protein sequence ID" value="QYA07895.1"/>
    <property type="molecule type" value="Genomic_DNA"/>
</dbReference>
<dbReference type="InterPro" id="IPR012798">
    <property type="entry name" value="Cbl_synth_CobG-like"/>
</dbReference>
<dbReference type="NCBIfam" id="TIGR02435">
    <property type="entry name" value="CobG"/>
    <property type="match status" value="1"/>
</dbReference>
<evidence type="ECO:0000256" key="1">
    <source>
        <dbReference type="ARBA" id="ARBA00022485"/>
    </source>
</evidence>
<evidence type="ECO:0000313" key="8">
    <source>
        <dbReference type="EMBL" id="QCI96683.1"/>
    </source>
</evidence>
<dbReference type="InterPro" id="IPR051329">
    <property type="entry name" value="NIR_SIR_4Fe-4S"/>
</dbReference>
<keyword evidence="2" id="KW-0349">Heme</keyword>
<dbReference type="KEGG" id="alf:CFBP5473_01375"/>
<reference evidence="8 10" key="1">
    <citation type="submission" date="2019-04" db="EMBL/GenBank/DDBJ databases">
        <title>Complete genome sequence of Agrobacterium larrymoorei CFBP5473.</title>
        <authorList>
            <person name="Haryono M."/>
            <person name="Chou L."/>
            <person name="Lin Y.-C."/>
            <person name="Lai E.-M."/>
            <person name="Kuo C.-H."/>
        </authorList>
    </citation>
    <scope>NUCLEOTIDE SEQUENCE [LARGE SCALE GENOMIC DNA]</scope>
    <source>
        <strain evidence="8 10">CFBP5473</strain>
    </source>
</reference>
<reference evidence="9 11" key="2">
    <citation type="submission" date="2021-03" db="EMBL/GenBank/DDBJ databases">
        <title>Rapid diversification of plasmids in a genus of pathogenic and nitrogen fixing bacteria.</title>
        <authorList>
            <person name="Weisberg A.J."/>
            <person name="Miller M."/>
            <person name="Ream W."/>
            <person name="Grunwald N.J."/>
            <person name="Chang J.H."/>
        </authorList>
    </citation>
    <scope>NUCLEOTIDE SEQUENCE [LARGE SCALE GENOMIC DNA]</scope>
    <source>
        <strain evidence="9 11">AF3.44</strain>
    </source>
</reference>
<dbReference type="AlphaFoldDB" id="A0A4D7DHJ8"/>
<dbReference type="Proteomes" id="UP000298545">
    <property type="component" value="Chromosome circular"/>
</dbReference>